<dbReference type="EMBL" id="JANBUL010000007">
    <property type="protein sequence ID" value="KAJ2785757.1"/>
    <property type="molecule type" value="Genomic_DNA"/>
</dbReference>
<gene>
    <name evidence="4" type="ORF">H4R18_000303</name>
</gene>
<protein>
    <recommendedName>
        <fullName evidence="6">Enoyl-CoA hydratase</fullName>
    </recommendedName>
</protein>
<evidence type="ECO:0000256" key="1">
    <source>
        <dbReference type="ARBA" id="ARBA00005254"/>
    </source>
</evidence>
<evidence type="ECO:0000256" key="3">
    <source>
        <dbReference type="RuleBase" id="RU003707"/>
    </source>
</evidence>
<evidence type="ECO:0000313" key="5">
    <source>
        <dbReference type="Proteomes" id="UP001140217"/>
    </source>
</evidence>
<reference evidence="4" key="1">
    <citation type="submission" date="2022-07" db="EMBL/GenBank/DDBJ databases">
        <title>Phylogenomic reconstructions and comparative analyses of Kickxellomycotina fungi.</title>
        <authorList>
            <person name="Reynolds N.K."/>
            <person name="Stajich J.E."/>
            <person name="Barry K."/>
            <person name="Grigoriev I.V."/>
            <person name="Crous P."/>
            <person name="Smith M.E."/>
        </authorList>
    </citation>
    <scope>NUCLEOTIDE SEQUENCE</scope>
    <source>
        <strain evidence="4">NBRC 105414</strain>
    </source>
</reference>
<dbReference type="GO" id="GO:0005739">
    <property type="term" value="C:mitochondrion"/>
    <property type="evidence" value="ECO:0007669"/>
    <property type="project" value="TreeGrafter"/>
</dbReference>
<dbReference type="Gene3D" id="1.10.12.10">
    <property type="entry name" value="Lyase 2-enoyl-coa Hydratase, Chain A, domain 2"/>
    <property type="match status" value="1"/>
</dbReference>
<dbReference type="InterPro" id="IPR029045">
    <property type="entry name" value="ClpP/crotonase-like_dom_sf"/>
</dbReference>
<dbReference type="Pfam" id="PF00378">
    <property type="entry name" value="ECH_1"/>
    <property type="match status" value="1"/>
</dbReference>
<name>A0A9W8HIM5_9FUNG</name>
<keyword evidence="2" id="KW-0456">Lyase</keyword>
<dbReference type="PANTHER" id="PTHR11941:SF171">
    <property type="entry name" value="SD19268P"/>
    <property type="match status" value="1"/>
</dbReference>
<comment type="similarity">
    <text evidence="1 3">Belongs to the enoyl-CoA hydratase/isomerase family.</text>
</comment>
<dbReference type="AlphaFoldDB" id="A0A9W8HIM5"/>
<organism evidence="4 5">
    <name type="scientific">Coemansia javaensis</name>
    <dbReference type="NCBI Taxonomy" id="2761396"/>
    <lineage>
        <taxon>Eukaryota</taxon>
        <taxon>Fungi</taxon>
        <taxon>Fungi incertae sedis</taxon>
        <taxon>Zoopagomycota</taxon>
        <taxon>Kickxellomycotina</taxon>
        <taxon>Kickxellomycetes</taxon>
        <taxon>Kickxellales</taxon>
        <taxon>Kickxellaceae</taxon>
        <taxon>Coemansia</taxon>
    </lineage>
</organism>
<dbReference type="SUPFAM" id="SSF52096">
    <property type="entry name" value="ClpP/crotonase"/>
    <property type="match status" value="1"/>
</dbReference>
<dbReference type="InterPro" id="IPR001753">
    <property type="entry name" value="Enoyl-CoA_hydra/iso"/>
</dbReference>
<dbReference type="GO" id="GO:0006635">
    <property type="term" value="P:fatty acid beta-oxidation"/>
    <property type="evidence" value="ECO:0007669"/>
    <property type="project" value="TreeGrafter"/>
</dbReference>
<dbReference type="OrthoDB" id="410701at2759"/>
<evidence type="ECO:0000313" key="4">
    <source>
        <dbReference type="EMBL" id="KAJ2785757.1"/>
    </source>
</evidence>
<comment type="caution">
    <text evidence="4">The sequence shown here is derived from an EMBL/GenBank/DDBJ whole genome shotgun (WGS) entry which is preliminary data.</text>
</comment>
<dbReference type="Proteomes" id="UP001140217">
    <property type="component" value="Unassembled WGS sequence"/>
</dbReference>
<keyword evidence="5" id="KW-1185">Reference proteome</keyword>
<dbReference type="GO" id="GO:0016836">
    <property type="term" value="F:hydro-lyase activity"/>
    <property type="evidence" value="ECO:0007669"/>
    <property type="project" value="UniProtKB-ARBA"/>
</dbReference>
<dbReference type="Gene3D" id="3.90.226.10">
    <property type="entry name" value="2-enoyl-CoA Hydratase, Chain A, domain 1"/>
    <property type="match status" value="1"/>
</dbReference>
<evidence type="ECO:0000256" key="2">
    <source>
        <dbReference type="ARBA" id="ARBA00023239"/>
    </source>
</evidence>
<dbReference type="InterPro" id="IPR018376">
    <property type="entry name" value="Enoyl-CoA_hyd/isom_CS"/>
</dbReference>
<dbReference type="CDD" id="cd06558">
    <property type="entry name" value="crotonase-like"/>
    <property type="match status" value="1"/>
</dbReference>
<sequence>MIRMLSSLGVARAAGPLRAGCRLLTTGAGGARGEAEVEVERHTGEDQGIVTLSLNRPRARNALSRSLVEQLRARLDELRGDGAARVVVLRSRVAGVFCAGADLKERATMTPGEVERFLHSMRTAFVELERLPQPTIAALDGAALGGGLELSLCCDLRVAGPRAVLGLPETSLAIIPGAGGTQRLTRLVGPSRAKALVFTARRFGAQPALTMGVVNDAVEGGAEGTGADEAAYGRALEWAREILPNGPVAVRMAKRAIDCAGAVDPATGLDVEQLCYARVIPTQDRLEGLRAFKEKRRPVYTGQ</sequence>
<evidence type="ECO:0008006" key="6">
    <source>
        <dbReference type="Google" id="ProtNLM"/>
    </source>
</evidence>
<dbReference type="FunFam" id="1.10.12.10:FF:000001">
    <property type="entry name" value="Probable enoyl-CoA hydratase, mitochondrial"/>
    <property type="match status" value="1"/>
</dbReference>
<proteinExistence type="inferred from homology"/>
<accession>A0A9W8HIM5</accession>
<dbReference type="PROSITE" id="PS00166">
    <property type="entry name" value="ENOYL_COA_HYDRATASE"/>
    <property type="match status" value="1"/>
</dbReference>
<dbReference type="FunFam" id="3.90.226.10:FF:000009">
    <property type="entry name" value="Carnitinyl-CoA dehydratase"/>
    <property type="match status" value="1"/>
</dbReference>
<dbReference type="PANTHER" id="PTHR11941">
    <property type="entry name" value="ENOYL-COA HYDRATASE-RELATED"/>
    <property type="match status" value="1"/>
</dbReference>
<dbReference type="InterPro" id="IPR014748">
    <property type="entry name" value="Enoyl-CoA_hydra_C"/>
</dbReference>